<evidence type="ECO:0000256" key="1">
    <source>
        <dbReference type="SAM" id="SignalP"/>
    </source>
</evidence>
<feature type="signal peptide" evidence="1">
    <location>
        <begin position="1"/>
        <end position="20"/>
    </location>
</feature>
<accession>A0A3B7LX70</accession>
<evidence type="ECO:0000313" key="2">
    <source>
        <dbReference type="EMBL" id="AXY56595.1"/>
    </source>
</evidence>
<reference evidence="3" key="1">
    <citation type="submission" date="2018-09" db="EMBL/GenBank/DDBJ databases">
        <title>The complete genome of Acinetobacter sp. strain WCHAc010005.</title>
        <authorList>
            <person name="Hu Y."/>
            <person name="Long H."/>
            <person name="Feng Y."/>
            <person name="Zong Z."/>
        </authorList>
    </citation>
    <scope>NUCLEOTIDE SEQUENCE [LARGE SCALE GENOMIC DNA]</scope>
    <source>
        <strain evidence="3">WCHAc010005</strain>
    </source>
</reference>
<name>A0A3B7LX70_9GAMM</name>
<keyword evidence="1" id="KW-0732">Signal</keyword>
<dbReference type="Proteomes" id="UP000263753">
    <property type="component" value="Chromosome"/>
</dbReference>
<dbReference type="EMBL" id="CP032134">
    <property type="protein sequence ID" value="AXY56595.1"/>
    <property type="molecule type" value="Genomic_DNA"/>
</dbReference>
<dbReference type="KEGG" id="achi:CDG60_08455"/>
<dbReference type="AlphaFoldDB" id="A0A3B7LX70"/>
<sequence>MHLQKILLGLITLCISAYTAAVPTELDHYLIQKQITDSKHVIKNADALNEILDVISDEDSRTMPYQIDQNTIIEDMRVFADHTDFTGLITSSDFTQFAADIGQTEVKKLIHQNMLQNCNQFFEHEFQKRNPYYVQLTLTSDKQTFISKLKNTECQFK</sequence>
<feature type="chain" id="PRO_5017800592" evidence="1">
    <location>
        <begin position="21"/>
        <end position="157"/>
    </location>
</feature>
<gene>
    <name evidence="2" type="ORF">CDG60_08455</name>
</gene>
<proteinExistence type="predicted"/>
<evidence type="ECO:0000313" key="3">
    <source>
        <dbReference type="Proteomes" id="UP000263753"/>
    </source>
</evidence>
<protein>
    <submittedName>
        <fullName evidence="2">Uncharacterized protein</fullName>
    </submittedName>
</protein>
<organism evidence="2 3">
    <name type="scientific">Acinetobacter chinensis</name>
    <dbReference type="NCBI Taxonomy" id="2004650"/>
    <lineage>
        <taxon>Bacteria</taxon>
        <taxon>Pseudomonadati</taxon>
        <taxon>Pseudomonadota</taxon>
        <taxon>Gammaproteobacteria</taxon>
        <taxon>Moraxellales</taxon>
        <taxon>Moraxellaceae</taxon>
        <taxon>Acinetobacter</taxon>
    </lineage>
</organism>
<dbReference type="RefSeq" id="WP_087511687.1">
    <property type="nucleotide sequence ID" value="NZ_CP032134.1"/>
</dbReference>